<dbReference type="PROSITE" id="PS51318">
    <property type="entry name" value="TAT"/>
    <property type="match status" value="1"/>
</dbReference>
<protein>
    <submittedName>
        <fullName evidence="2">Uncharacterized protein</fullName>
    </submittedName>
</protein>
<dbReference type="InterPro" id="IPR006311">
    <property type="entry name" value="TAT_signal"/>
</dbReference>
<reference evidence="2" key="2">
    <citation type="submission" date="2020-09" db="EMBL/GenBank/DDBJ databases">
        <authorList>
            <person name="Sun Q."/>
            <person name="Zhou Y."/>
        </authorList>
    </citation>
    <scope>NUCLEOTIDE SEQUENCE</scope>
    <source>
        <strain evidence="2">CGMCC 1.12921</strain>
    </source>
</reference>
<dbReference type="EMBL" id="BMGH01000001">
    <property type="protein sequence ID" value="GGD11878.1"/>
    <property type="molecule type" value="Genomic_DNA"/>
</dbReference>
<dbReference type="InterPro" id="IPR013320">
    <property type="entry name" value="ConA-like_dom_sf"/>
</dbReference>
<reference evidence="2" key="1">
    <citation type="journal article" date="2014" name="Int. J. Syst. Evol. Microbiol.">
        <title>Complete genome sequence of Corynebacterium casei LMG S-19264T (=DSM 44701T), isolated from a smear-ripened cheese.</title>
        <authorList>
            <consortium name="US DOE Joint Genome Institute (JGI-PGF)"/>
            <person name="Walter F."/>
            <person name="Albersmeier A."/>
            <person name="Kalinowski J."/>
            <person name="Ruckert C."/>
        </authorList>
    </citation>
    <scope>NUCLEOTIDE SEQUENCE</scope>
    <source>
        <strain evidence="2">CGMCC 1.12921</strain>
    </source>
</reference>
<comment type="caution">
    <text evidence="2">The sequence shown here is derived from an EMBL/GenBank/DDBJ whole genome shotgun (WGS) entry which is preliminary data.</text>
</comment>
<keyword evidence="3" id="KW-1185">Reference proteome</keyword>
<organism evidence="2 3">
    <name type="scientific">Aquisalinus flavus</name>
    <dbReference type="NCBI Taxonomy" id="1526572"/>
    <lineage>
        <taxon>Bacteria</taxon>
        <taxon>Pseudomonadati</taxon>
        <taxon>Pseudomonadota</taxon>
        <taxon>Alphaproteobacteria</taxon>
        <taxon>Parvularculales</taxon>
        <taxon>Parvularculaceae</taxon>
        <taxon>Aquisalinus</taxon>
    </lineage>
</organism>
<dbReference type="Gene3D" id="2.60.120.200">
    <property type="match status" value="1"/>
</dbReference>
<dbReference type="InterPro" id="IPR015305">
    <property type="entry name" value="DUF1961"/>
</dbReference>
<dbReference type="SUPFAM" id="SSF49899">
    <property type="entry name" value="Concanavalin A-like lectins/glucanases"/>
    <property type="match status" value="1"/>
</dbReference>
<feature type="chain" id="PRO_5035194174" evidence="1">
    <location>
        <begin position="27"/>
        <end position="257"/>
    </location>
</feature>
<accession>A0A8J2V2M2</accession>
<name>A0A8J2V2M2_9PROT</name>
<dbReference type="Pfam" id="PF09224">
    <property type="entry name" value="DUF1961"/>
    <property type="match status" value="1"/>
</dbReference>
<dbReference type="Proteomes" id="UP000613582">
    <property type="component" value="Unassembled WGS sequence"/>
</dbReference>
<evidence type="ECO:0000256" key="1">
    <source>
        <dbReference type="SAM" id="SignalP"/>
    </source>
</evidence>
<feature type="signal peptide" evidence="1">
    <location>
        <begin position="1"/>
        <end position="26"/>
    </location>
</feature>
<proteinExistence type="predicted"/>
<sequence>MADTRRNFLKIASAGAVLGPTLPLMAAQAAGNADSGQLIYQNSFSSASDIKDWRVEGSAIIKAEDGLMVMENARPMEDGQAANFVHWCPEEFPADIEVSWKFRPVREPGLCILIFATKGIVNGALTSPFDARLAERHGLYDQYNSSDLEYLSMSYFRRRWESERGLHVVNLRYAPGFKLLQTGPDPIPCVHEGNPLHQLVLRKQGRRVTFTVDDLKLVDWTAPEDQPMPGSGHIGFRQMAPLKAEYADFQVRALAPA</sequence>
<gene>
    <name evidence="2" type="primary">yesU</name>
    <name evidence="2" type="ORF">GCM10011342_20860</name>
</gene>
<evidence type="ECO:0000313" key="2">
    <source>
        <dbReference type="EMBL" id="GGD11878.1"/>
    </source>
</evidence>
<evidence type="ECO:0000313" key="3">
    <source>
        <dbReference type="Proteomes" id="UP000613582"/>
    </source>
</evidence>
<dbReference type="AlphaFoldDB" id="A0A8J2V2M2"/>
<keyword evidence="1" id="KW-0732">Signal</keyword>
<dbReference type="RefSeq" id="WP_188158481.1">
    <property type="nucleotide sequence ID" value="NZ_BMGH01000001.1"/>
</dbReference>